<accession>A0A8S7MUN2</accession>
<dbReference type="RefSeq" id="WP_021513194.1">
    <property type="nucleotide sequence ID" value="NZ_BHZP01000082.1"/>
</dbReference>
<dbReference type="AlphaFoldDB" id="A0A8S7MUN2"/>
<comment type="caution">
    <text evidence="1">The sequence shown here is derived from an EMBL/GenBank/DDBJ whole genome shotgun (WGS) entry which is preliminary data.</text>
</comment>
<evidence type="ECO:0000313" key="1">
    <source>
        <dbReference type="EMBL" id="EFE8672850.1"/>
    </source>
</evidence>
<proteinExistence type="predicted"/>
<dbReference type="Pfam" id="PF13973">
    <property type="entry name" value="DUF4222"/>
    <property type="match status" value="1"/>
</dbReference>
<dbReference type="Proteomes" id="UP000533482">
    <property type="component" value="Unassembled WGS sequence"/>
</dbReference>
<gene>
    <name evidence="1" type="ORF">F7N46_06805</name>
</gene>
<name>A0A8S7MUN2_ECOLX</name>
<evidence type="ECO:0000313" key="2">
    <source>
        <dbReference type="Proteomes" id="UP000533482"/>
    </source>
</evidence>
<dbReference type="InterPro" id="IPR025317">
    <property type="entry name" value="DUF4222"/>
</dbReference>
<dbReference type="EMBL" id="AASOHJ010000006">
    <property type="protein sequence ID" value="EFE8672850.1"/>
    <property type="molecule type" value="Genomic_DNA"/>
</dbReference>
<organism evidence="1 2">
    <name type="scientific">Escherichia coli</name>
    <dbReference type="NCBI Taxonomy" id="562"/>
    <lineage>
        <taxon>Bacteria</taxon>
        <taxon>Pseudomonadati</taxon>
        <taxon>Pseudomonadota</taxon>
        <taxon>Gammaproteobacteria</taxon>
        <taxon>Enterobacterales</taxon>
        <taxon>Enterobacteriaceae</taxon>
        <taxon>Escherichia</taxon>
    </lineage>
</organism>
<sequence length="100" mass="11577">MKKIKFTGLNASGQTHPKIRIGDIFRDKYGDIVVINSVYERHITYRRAGYDYDCVMPVHQFRRDFSLVCAAPRSKPTSKEKARANIQVIKNMINAFRGKK</sequence>
<protein>
    <submittedName>
        <fullName evidence="1">DUF4222 domain-containing protein</fullName>
    </submittedName>
</protein>
<reference evidence="1 2" key="1">
    <citation type="submission" date="2019-09" db="EMBL/GenBank/DDBJ databases">
        <authorList>
            <consortium name="NARMS: The National Antimicrobial Resistance Monitoring System"/>
        </authorList>
    </citation>
    <scope>NUCLEOTIDE SEQUENCE [LARGE SCALE GENOMIC DNA]</scope>
    <source>
        <strain evidence="1 2">FSIS11923834</strain>
    </source>
</reference>